<sequence length="72" mass="8504">MTSTVGTTTGKFHRVELFDLRQEYHHAIDRLIEWESMLGTFQEQLRLKDEKIISLEARIAQLSLEIKEMKGR</sequence>
<dbReference type="Proteomes" id="UP001530293">
    <property type="component" value="Unassembled WGS sequence"/>
</dbReference>
<reference evidence="2 3" key="1">
    <citation type="submission" date="2024-10" db="EMBL/GenBank/DDBJ databases">
        <title>Updated reference genomes for cyclostephanoid diatoms.</title>
        <authorList>
            <person name="Roberts W.R."/>
            <person name="Alverson A.J."/>
        </authorList>
    </citation>
    <scope>NUCLEOTIDE SEQUENCE [LARGE SCALE GENOMIC DNA]</scope>
    <source>
        <strain evidence="2 3">AJA232-27</strain>
    </source>
</reference>
<protein>
    <submittedName>
        <fullName evidence="2">Uncharacterized protein</fullName>
    </submittedName>
</protein>
<gene>
    <name evidence="2" type="ORF">ACHAWU_002894</name>
</gene>
<dbReference type="EMBL" id="JALLBG020000273">
    <property type="protein sequence ID" value="KAL3757055.1"/>
    <property type="molecule type" value="Genomic_DNA"/>
</dbReference>
<accession>A0ABD3LZ60</accession>
<evidence type="ECO:0000256" key="1">
    <source>
        <dbReference type="SAM" id="Coils"/>
    </source>
</evidence>
<evidence type="ECO:0000313" key="2">
    <source>
        <dbReference type="EMBL" id="KAL3757055.1"/>
    </source>
</evidence>
<keyword evidence="1" id="KW-0175">Coiled coil</keyword>
<dbReference type="AlphaFoldDB" id="A0ABD3LZ60"/>
<organism evidence="2 3">
    <name type="scientific">Discostella pseudostelligera</name>
    <dbReference type="NCBI Taxonomy" id="259834"/>
    <lineage>
        <taxon>Eukaryota</taxon>
        <taxon>Sar</taxon>
        <taxon>Stramenopiles</taxon>
        <taxon>Ochrophyta</taxon>
        <taxon>Bacillariophyta</taxon>
        <taxon>Coscinodiscophyceae</taxon>
        <taxon>Thalassiosirophycidae</taxon>
        <taxon>Stephanodiscales</taxon>
        <taxon>Stephanodiscaceae</taxon>
        <taxon>Discostella</taxon>
    </lineage>
</organism>
<keyword evidence="3" id="KW-1185">Reference proteome</keyword>
<comment type="caution">
    <text evidence="2">The sequence shown here is derived from an EMBL/GenBank/DDBJ whole genome shotgun (WGS) entry which is preliminary data.</text>
</comment>
<name>A0ABD3LZ60_9STRA</name>
<feature type="coiled-coil region" evidence="1">
    <location>
        <begin position="45"/>
        <end position="72"/>
    </location>
</feature>
<proteinExistence type="predicted"/>
<evidence type="ECO:0000313" key="3">
    <source>
        <dbReference type="Proteomes" id="UP001530293"/>
    </source>
</evidence>